<dbReference type="Pfam" id="PF13186">
    <property type="entry name" value="SPASM"/>
    <property type="match status" value="1"/>
</dbReference>
<dbReference type="InterPro" id="IPR058240">
    <property type="entry name" value="rSAM_sf"/>
</dbReference>
<keyword evidence="5" id="KW-0408">Iron</keyword>
<dbReference type="GO" id="GO:0003824">
    <property type="term" value="F:catalytic activity"/>
    <property type="evidence" value="ECO:0007669"/>
    <property type="project" value="InterPro"/>
</dbReference>
<evidence type="ECO:0000256" key="2">
    <source>
        <dbReference type="ARBA" id="ARBA00022485"/>
    </source>
</evidence>
<dbReference type="InterPro" id="IPR023885">
    <property type="entry name" value="4Fe4S-binding_SPASM_dom"/>
</dbReference>
<dbReference type="EMBL" id="FXAM01000001">
    <property type="protein sequence ID" value="SMF97017.1"/>
    <property type="molecule type" value="Genomic_DNA"/>
</dbReference>
<accession>A0A1Y6D2Y5</accession>
<name>A0A1Y6D2Y5_9GAMM</name>
<feature type="region of interest" description="Disordered" evidence="7">
    <location>
        <begin position="1"/>
        <end position="24"/>
    </location>
</feature>
<protein>
    <submittedName>
        <fullName evidence="9">Iron-sulfur cluster-binding domain-containing protein</fullName>
    </submittedName>
</protein>
<evidence type="ECO:0000256" key="1">
    <source>
        <dbReference type="ARBA" id="ARBA00001966"/>
    </source>
</evidence>
<evidence type="ECO:0000259" key="8">
    <source>
        <dbReference type="PROSITE" id="PS51918"/>
    </source>
</evidence>
<dbReference type="Pfam" id="PF04055">
    <property type="entry name" value="Radical_SAM"/>
    <property type="match status" value="1"/>
</dbReference>
<organism evidence="9 10">
    <name type="scientific">Methylomagnum ishizawai</name>
    <dbReference type="NCBI Taxonomy" id="1760988"/>
    <lineage>
        <taxon>Bacteria</taxon>
        <taxon>Pseudomonadati</taxon>
        <taxon>Pseudomonadota</taxon>
        <taxon>Gammaproteobacteria</taxon>
        <taxon>Methylococcales</taxon>
        <taxon>Methylococcaceae</taxon>
        <taxon>Methylomagnum</taxon>
    </lineage>
</organism>
<dbReference type="PROSITE" id="PS51918">
    <property type="entry name" value="RADICAL_SAM"/>
    <property type="match status" value="1"/>
</dbReference>
<gene>
    <name evidence="9" type="ORF">SAMN02949497_4433</name>
</gene>
<dbReference type="Gene3D" id="3.20.20.70">
    <property type="entry name" value="Aldolase class I"/>
    <property type="match status" value="2"/>
</dbReference>
<dbReference type="PANTHER" id="PTHR11228:SF7">
    <property type="entry name" value="PQQA PEPTIDE CYCLASE"/>
    <property type="match status" value="1"/>
</dbReference>
<evidence type="ECO:0000256" key="3">
    <source>
        <dbReference type="ARBA" id="ARBA00022691"/>
    </source>
</evidence>
<evidence type="ECO:0000256" key="5">
    <source>
        <dbReference type="ARBA" id="ARBA00023004"/>
    </source>
</evidence>
<keyword evidence="10" id="KW-1185">Reference proteome</keyword>
<dbReference type="InterPro" id="IPR007197">
    <property type="entry name" value="rSAM"/>
</dbReference>
<dbReference type="InterPro" id="IPR034391">
    <property type="entry name" value="AdoMet-like_SPASM_containing"/>
</dbReference>
<dbReference type="SUPFAM" id="SSF102114">
    <property type="entry name" value="Radical SAM enzymes"/>
    <property type="match status" value="1"/>
</dbReference>
<dbReference type="PANTHER" id="PTHR11228">
    <property type="entry name" value="RADICAL SAM DOMAIN PROTEIN"/>
    <property type="match status" value="1"/>
</dbReference>
<dbReference type="SFLD" id="SFLDG01387">
    <property type="entry name" value="BtrN-like_SPASM_domain_contain"/>
    <property type="match status" value="1"/>
</dbReference>
<evidence type="ECO:0000256" key="4">
    <source>
        <dbReference type="ARBA" id="ARBA00022723"/>
    </source>
</evidence>
<evidence type="ECO:0000313" key="10">
    <source>
        <dbReference type="Proteomes" id="UP000192923"/>
    </source>
</evidence>
<keyword evidence="3" id="KW-0949">S-adenosyl-L-methionine</keyword>
<evidence type="ECO:0000313" key="9">
    <source>
        <dbReference type="EMBL" id="SMF97017.1"/>
    </source>
</evidence>
<proteinExistence type="predicted"/>
<reference evidence="9 10" key="1">
    <citation type="submission" date="2016-12" db="EMBL/GenBank/DDBJ databases">
        <authorList>
            <person name="Song W.-J."/>
            <person name="Kurnit D.M."/>
        </authorList>
    </citation>
    <scope>NUCLEOTIDE SEQUENCE [LARGE SCALE GENOMIC DNA]</scope>
    <source>
        <strain evidence="9 10">175</strain>
    </source>
</reference>
<feature type="domain" description="Radical SAM core" evidence="8">
    <location>
        <begin position="28"/>
        <end position="263"/>
    </location>
</feature>
<dbReference type="STRING" id="1760988.SAMN02949497_4433"/>
<dbReference type="GO" id="GO:0051536">
    <property type="term" value="F:iron-sulfur cluster binding"/>
    <property type="evidence" value="ECO:0007669"/>
    <property type="project" value="UniProtKB-KW"/>
</dbReference>
<keyword evidence="4" id="KW-0479">Metal-binding</keyword>
<dbReference type="GO" id="GO:0046872">
    <property type="term" value="F:metal ion binding"/>
    <property type="evidence" value="ECO:0007669"/>
    <property type="project" value="UniProtKB-KW"/>
</dbReference>
<dbReference type="Proteomes" id="UP000192923">
    <property type="component" value="Unassembled WGS sequence"/>
</dbReference>
<evidence type="ECO:0000256" key="6">
    <source>
        <dbReference type="ARBA" id="ARBA00023014"/>
    </source>
</evidence>
<dbReference type="InterPro" id="IPR050377">
    <property type="entry name" value="Radical_SAM_PqqE_MftC-like"/>
</dbReference>
<keyword evidence="6" id="KW-0411">Iron-sulfur</keyword>
<dbReference type="CDD" id="cd21109">
    <property type="entry name" value="SPASM"/>
    <property type="match status" value="1"/>
</dbReference>
<comment type="cofactor">
    <cofactor evidence="1">
        <name>[4Fe-4S] cluster</name>
        <dbReference type="ChEBI" id="CHEBI:49883"/>
    </cofactor>
</comment>
<dbReference type="SFLD" id="SFLDS00029">
    <property type="entry name" value="Radical_SAM"/>
    <property type="match status" value="1"/>
</dbReference>
<evidence type="ECO:0000256" key="7">
    <source>
        <dbReference type="SAM" id="MobiDB-lite"/>
    </source>
</evidence>
<dbReference type="CDD" id="cd01335">
    <property type="entry name" value="Radical_SAM"/>
    <property type="match status" value="1"/>
</dbReference>
<sequence>MTAKPGFSTHKQRTIKSFQGHLEGRESPGHPLEIFLEISNVCNLKCAMCSVFSELNPYRLYALKSEERGFLDPKYIEALEPLLSHTLLVHCYGYGEPTVHPEFVGLLDSILRYEVLVDFFTNGMNLGEELCQFLVDRKIFRVTVSFSGASPEDYENVYLGGGFDTVLDGLARLHRIKTERGSRYPEIEINSIAFQHHMDRIVDFVALMADRGVNTIYLKPMHAYETLPMLHAHGAVMRPQVEGKLLEAAHRLARQRGLALVDEFSNVATAATPEEEATVRGRLLWGRGDGNVATVPIAELKQTAKTVKALVPPKAERARPATAMDQTAATIDQFLDIRTPEPATGFQCSQPFKTFYVNQQGAVRPCCFGFSNAYLGHLDAHDGEAIWSGIGFSQTRAAIRQGQYPMKICAACLKQKSYPKIDNFWSMVSAYAGWYKARFGEAFPAMADYAQLYIDSGEGFSEAESIIHGVANTQDVQTLEFKLGTRPAPRNLRLDPMNGPTAVAIHKITALGPDGREHPVRFLPLNMTEARTGQMVFACQDPQIALVGFPAESCHSLVVALSYAQETLEQVLAQRQGSAYCAQLFIDTGTGYSEADSMIQPLIPSLGRQDIAFELGERAGIQAFRFDPINTAARMVIHEAEAIDHTGKPHPLAVTLSNFSGQRDGVLLFETDDPQIHLEAAPDRQYRQLRFSIGYQLLAPQ</sequence>
<dbReference type="AlphaFoldDB" id="A0A1Y6D2Y5"/>
<keyword evidence="2" id="KW-0004">4Fe-4S</keyword>
<dbReference type="InterPro" id="IPR013785">
    <property type="entry name" value="Aldolase_TIM"/>
</dbReference>
<dbReference type="SFLD" id="SFLDG01067">
    <property type="entry name" value="SPASM/twitch_domain_containing"/>
    <property type="match status" value="1"/>
</dbReference>
<dbReference type="RefSeq" id="WP_176225335.1">
    <property type="nucleotide sequence ID" value="NZ_FXAM01000001.1"/>
</dbReference>